<evidence type="ECO:0000259" key="2">
    <source>
        <dbReference type="PROSITE" id="PS50011"/>
    </source>
</evidence>
<dbReference type="SMART" id="SM00220">
    <property type="entry name" value="S_TKc"/>
    <property type="match status" value="1"/>
</dbReference>
<comment type="caution">
    <text evidence="3">The sequence shown here is derived from an EMBL/GenBank/DDBJ whole genome shotgun (WGS) entry which is preliminary data.</text>
</comment>
<dbReference type="PANTHER" id="PTHR44329:SF73">
    <property type="entry name" value="OS01G0201200 PROTEIN"/>
    <property type="match status" value="1"/>
</dbReference>
<reference evidence="3 4" key="1">
    <citation type="journal article" date="2023" name="Plants (Basel)">
        <title>Bridging the Gap: Combining Genomics and Transcriptomics Approaches to Understand Stylosanthes scabra, an Orphan Legume from the Brazilian Caatinga.</title>
        <authorList>
            <person name="Ferreira-Neto J.R.C."/>
            <person name="da Silva M.D."/>
            <person name="Binneck E."/>
            <person name="de Melo N.F."/>
            <person name="da Silva R.H."/>
            <person name="de Melo A.L.T.M."/>
            <person name="Pandolfi V."/>
            <person name="Bustamante F.O."/>
            <person name="Brasileiro-Vidal A.C."/>
            <person name="Benko-Iseppon A.M."/>
        </authorList>
    </citation>
    <scope>NUCLEOTIDE SEQUENCE [LARGE SCALE GENOMIC DNA]</scope>
    <source>
        <tissue evidence="3">Leaves</tissue>
    </source>
</reference>
<evidence type="ECO:0000256" key="1">
    <source>
        <dbReference type="SAM" id="MobiDB-lite"/>
    </source>
</evidence>
<dbReference type="PROSITE" id="PS50011">
    <property type="entry name" value="PROTEIN_KINASE_DOM"/>
    <property type="match status" value="1"/>
</dbReference>
<dbReference type="InterPro" id="IPR001245">
    <property type="entry name" value="Ser-Thr/Tyr_kinase_cat_dom"/>
</dbReference>
<proteinExistence type="predicted"/>
<organism evidence="3 4">
    <name type="scientific">Stylosanthes scabra</name>
    <dbReference type="NCBI Taxonomy" id="79078"/>
    <lineage>
        <taxon>Eukaryota</taxon>
        <taxon>Viridiplantae</taxon>
        <taxon>Streptophyta</taxon>
        <taxon>Embryophyta</taxon>
        <taxon>Tracheophyta</taxon>
        <taxon>Spermatophyta</taxon>
        <taxon>Magnoliopsida</taxon>
        <taxon>eudicotyledons</taxon>
        <taxon>Gunneridae</taxon>
        <taxon>Pentapetalae</taxon>
        <taxon>rosids</taxon>
        <taxon>fabids</taxon>
        <taxon>Fabales</taxon>
        <taxon>Fabaceae</taxon>
        <taxon>Papilionoideae</taxon>
        <taxon>50 kb inversion clade</taxon>
        <taxon>dalbergioids sensu lato</taxon>
        <taxon>Dalbergieae</taxon>
        <taxon>Pterocarpus clade</taxon>
        <taxon>Stylosanthes</taxon>
    </lineage>
</organism>
<dbReference type="InterPro" id="IPR051681">
    <property type="entry name" value="Ser/Thr_Kinases-Pseudokinases"/>
</dbReference>
<dbReference type="InterPro" id="IPR011009">
    <property type="entry name" value="Kinase-like_dom_sf"/>
</dbReference>
<dbReference type="SUPFAM" id="SSF56112">
    <property type="entry name" value="Protein kinase-like (PK-like)"/>
    <property type="match status" value="1"/>
</dbReference>
<dbReference type="Gene3D" id="1.10.510.10">
    <property type="entry name" value="Transferase(Phosphotransferase) domain 1"/>
    <property type="match status" value="1"/>
</dbReference>
<accession>A0ABU6S2X4</accession>
<dbReference type="EMBL" id="JASCZI010060420">
    <property type="protein sequence ID" value="MED6130647.1"/>
    <property type="molecule type" value="Genomic_DNA"/>
</dbReference>
<evidence type="ECO:0000313" key="4">
    <source>
        <dbReference type="Proteomes" id="UP001341840"/>
    </source>
</evidence>
<feature type="domain" description="Protein kinase" evidence="2">
    <location>
        <begin position="164"/>
        <end position="424"/>
    </location>
</feature>
<dbReference type="Gene3D" id="3.30.200.20">
    <property type="entry name" value="Phosphorylase Kinase, domain 1"/>
    <property type="match status" value="1"/>
</dbReference>
<dbReference type="CDD" id="cd13999">
    <property type="entry name" value="STKc_MAP3K-like"/>
    <property type="match status" value="1"/>
</dbReference>
<keyword evidence="4" id="KW-1185">Reference proteome</keyword>
<dbReference type="InterPro" id="IPR008271">
    <property type="entry name" value="Ser/Thr_kinase_AS"/>
</dbReference>
<feature type="region of interest" description="Disordered" evidence="1">
    <location>
        <begin position="69"/>
        <end position="97"/>
    </location>
</feature>
<dbReference type="InterPro" id="IPR000719">
    <property type="entry name" value="Prot_kinase_dom"/>
</dbReference>
<name>A0ABU6S2X4_9FABA</name>
<dbReference type="PROSITE" id="PS00108">
    <property type="entry name" value="PROTEIN_KINASE_ST"/>
    <property type="match status" value="1"/>
</dbReference>
<dbReference type="PANTHER" id="PTHR44329">
    <property type="entry name" value="SERINE/THREONINE-PROTEIN KINASE TNNI3K-RELATED"/>
    <property type="match status" value="1"/>
</dbReference>
<protein>
    <recommendedName>
        <fullName evidence="2">Protein kinase domain-containing protein</fullName>
    </recommendedName>
</protein>
<feature type="compositionally biased region" description="Polar residues" evidence="1">
    <location>
        <begin position="83"/>
        <end position="97"/>
    </location>
</feature>
<sequence>MGENHYSWLRRTKFSHTVCHRLNPSTLGFIPLSIETEHNSGLKSRPSYMQRSSSPLPEILLSDTFREARHDQKRFSTPGPRRNYSNKGNIGKLQSNEVGESNILRSKLHSNSQNSQVKPDNNSNHQKDLAWTKCLDSKGGGSRGGGSVTPKEIHEQWNADLSQLFLGLKFAHGAHSRLYHGVYKEECVAVKMIRVPEDDEDGTLASKLENQFTREVTLLSHLHHPNVIKLVAACRKPPVYCIITEYLSEGSLRSYLHKLERKPMSLQKLIAFALDIARGMEYIHSQGVIHRDLKPENVLINEDSHLKIADFGIACEEVVCDLLADDPGTYRWMAPEMIKRKSYGKKVDVYSFGLMLWEMLTGIIPYEEMTPIQAAFAVVNKNSRPVVPSDCQPAMRALIEQCWSSQPDKRPDFWQIVKVLEQFESSLAEDGTLTLVENPLPHDHKKGLRHWIQKLSPAYPAHPNGSPVPKPKFT</sequence>
<gene>
    <name evidence="3" type="ORF">PIB30_002762</name>
</gene>
<dbReference type="Pfam" id="PF07714">
    <property type="entry name" value="PK_Tyr_Ser-Thr"/>
    <property type="match status" value="1"/>
</dbReference>
<dbReference type="PRINTS" id="PR00109">
    <property type="entry name" value="TYRKINASE"/>
</dbReference>
<dbReference type="Proteomes" id="UP001341840">
    <property type="component" value="Unassembled WGS sequence"/>
</dbReference>
<evidence type="ECO:0000313" key="3">
    <source>
        <dbReference type="EMBL" id="MED6130647.1"/>
    </source>
</evidence>